<dbReference type="RefSeq" id="WP_204395570.1">
    <property type="nucleotide sequence ID" value="NZ_JAFBBW010000001.1"/>
</dbReference>
<feature type="transmembrane region" description="Helical" evidence="1">
    <location>
        <begin position="60"/>
        <end position="80"/>
    </location>
</feature>
<evidence type="ECO:0008006" key="4">
    <source>
        <dbReference type="Google" id="ProtNLM"/>
    </source>
</evidence>
<name>A0ABV9R223_9MICO</name>
<evidence type="ECO:0000256" key="1">
    <source>
        <dbReference type="SAM" id="Phobius"/>
    </source>
</evidence>
<dbReference type="EMBL" id="JBHSJC010000001">
    <property type="protein sequence ID" value="MFC4827511.1"/>
    <property type="molecule type" value="Genomic_DNA"/>
</dbReference>
<comment type="caution">
    <text evidence="2">The sequence shown here is derived from an EMBL/GenBank/DDBJ whole genome shotgun (WGS) entry which is preliminary data.</text>
</comment>
<evidence type="ECO:0000313" key="3">
    <source>
        <dbReference type="Proteomes" id="UP001595960"/>
    </source>
</evidence>
<keyword evidence="1" id="KW-0812">Transmembrane</keyword>
<reference evidence="3" key="1">
    <citation type="journal article" date="2019" name="Int. J. Syst. Evol. Microbiol.">
        <title>The Global Catalogue of Microorganisms (GCM) 10K type strain sequencing project: providing services to taxonomists for standard genome sequencing and annotation.</title>
        <authorList>
            <consortium name="The Broad Institute Genomics Platform"/>
            <consortium name="The Broad Institute Genome Sequencing Center for Infectious Disease"/>
            <person name="Wu L."/>
            <person name="Ma J."/>
        </authorList>
    </citation>
    <scope>NUCLEOTIDE SEQUENCE [LARGE SCALE GENOMIC DNA]</scope>
    <source>
        <strain evidence="3">CGMCC 1.12192</strain>
    </source>
</reference>
<keyword evidence="1" id="KW-0472">Membrane</keyword>
<protein>
    <recommendedName>
        <fullName evidence="4">Integral membrane protein</fullName>
    </recommendedName>
</protein>
<sequence length="208" mass="20472">MTTRGARAVRGAAIAAFATLVASLAHTIGGGTPPGPLALTLSLAFSAPLAMVLTGRRMPLVRASAAALVAQAALHLLYAVGTPGPRLSTSSSGLGAHGGHDAPVVHLAGGALVVDHGHAVTMPLAHLVAAAATVVALVLVERAASAVSVAFGTVVRGFRLVAAVLHGVVAPPAAPRVTAALRFGPPSLGILLLSSLRHRGPPWASSAA</sequence>
<accession>A0ABV9R223</accession>
<evidence type="ECO:0000313" key="2">
    <source>
        <dbReference type="EMBL" id="MFC4827511.1"/>
    </source>
</evidence>
<feature type="transmembrane region" description="Helical" evidence="1">
    <location>
        <begin position="120"/>
        <end position="140"/>
    </location>
</feature>
<organism evidence="2 3">
    <name type="scientific">Agromyces aurantiacus</name>
    <dbReference type="NCBI Taxonomy" id="165814"/>
    <lineage>
        <taxon>Bacteria</taxon>
        <taxon>Bacillati</taxon>
        <taxon>Actinomycetota</taxon>
        <taxon>Actinomycetes</taxon>
        <taxon>Micrococcales</taxon>
        <taxon>Microbacteriaceae</taxon>
        <taxon>Agromyces</taxon>
    </lineage>
</organism>
<dbReference type="Proteomes" id="UP001595960">
    <property type="component" value="Unassembled WGS sequence"/>
</dbReference>
<keyword evidence="1" id="KW-1133">Transmembrane helix</keyword>
<keyword evidence="3" id="KW-1185">Reference proteome</keyword>
<gene>
    <name evidence="2" type="ORF">ACFPER_01845</name>
</gene>
<feature type="transmembrane region" description="Helical" evidence="1">
    <location>
        <begin position="37"/>
        <end position="53"/>
    </location>
</feature>
<proteinExistence type="predicted"/>